<dbReference type="Pfam" id="PF13765">
    <property type="entry name" value="PRY"/>
    <property type="match status" value="1"/>
</dbReference>
<dbReference type="FunFam" id="2.60.120.920:FF:000004">
    <property type="entry name" value="Butyrophilin subfamily 1 member A1"/>
    <property type="match status" value="1"/>
</dbReference>
<name>A0AAW0MTS8_9GOBI</name>
<dbReference type="Gene3D" id="2.60.120.920">
    <property type="match status" value="1"/>
</dbReference>
<dbReference type="GO" id="GO:0008270">
    <property type="term" value="F:zinc ion binding"/>
    <property type="evidence" value="ECO:0007669"/>
    <property type="project" value="UniProtKB-KW"/>
</dbReference>
<sequence length="536" mass="60600">MEMASASCGLSEDHLLCSICLEVFTDPVSTSCGHSFCKTCIYHHWDHSEEYQCPVCKEDFSSRPQLKTNTFVSEMVCQFRQSEKEADYKESAGPAETGDVLCDVCSEPRLSALKSCLVCLASYCRTHLEPHRSTSRLQRHHLIHPVHNLEERICHEHDKPLELLCLREKKFICLQCNFLHHNGHTVMPLKEECERQQAELDGLVKQRRQKIQKIQDSVKVNNKNADREMAEGLKVFSALKDCVQRSLDQFKESITEDQKKVEDKGAELIEALEQEICVLQQRRADMELVSQDHFSFIQTFSSVKPAPELKDWTKETVSPQSYESLVAEAVSELENTLRPQIKAVSDAELKRVQQFGVKVTLDPNTAHVNLVLSNDKKQVQFKNVKMNYQDMPQRFSVSSCVLGKQKFCSGRFYFQVQVKGKTDWVLGVARESVKRKEEVIASPQKGLWTIALMEGQYKAFAGPPLTLSLKTNPETVGVFVDYAQGLVSFYDVDSADLLYSFAKCSFSGNILALLAPASDKDGNNSAPLILTPVKKC</sequence>
<proteinExistence type="predicted"/>
<dbReference type="SMART" id="SM00589">
    <property type="entry name" value="PRY"/>
    <property type="match status" value="1"/>
</dbReference>
<dbReference type="Proteomes" id="UP001460270">
    <property type="component" value="Unassembled WGS sequence"/>
</dbReference>
<dbReference type="InterPro" id="IPR013320">
    <property type="entry name" value="ConA-like_dom_sf"/>
</dbReference>
<dbReference type="PANTHER" id="PTHR25465:SF32">
    <property type="entry name" value="BLOODTHIRSTY-RELATED GENE FAMILY, MEMBER 16 ISOFORM X1-RELATED"/>
    <property type="match status" value="1"/>
</dbReference>
<dbReference type="SUPFAM" id="SSF49899">
    <property type="entry name" value="Concanavalin A-like lectins/glucanases"/>
    <property type="match status" value="1"/>
</dbReference>
<organism evidence="10 11">
    <name type="scientific">Mugilogobius chulae</name>
    <name type="common">yellowstripe goby</name>
    <dbReference type="NCBI Taxonomy" id="88201"/>
    <lineage>
        <taxon>Eukaryota</taxon>
        <taxon>Metazoa</taxon>
        <taxon>Chordata</taxon>
        <taxon>Craniata</taxon>
        <taxon>Vertebrata</taxon>
        <taxon>Euteleostomi</taxon>
        <taxon>Actinopterygii</taxon>
        <taxon>Neopterygii</taxon>
        <taxon>Teleostei</taxon>
        <taxon>Neoteleostei</taxon>
        <taxon>Acanthomorphata</taxon>
        <taxon>Gobiaria</taxon>
        <taxon>Gobiiformes</taxon>
        <taxon>Gobioidei</taxon>
        <taxon>Gobiidae</taxon>
        <taxon>Gobionellinae</taxon>
        <taxon>Mugilogobius</taxon>
    </lineage>
</organism>
<dbReference type="InterPro" id="IPR017907">
    <property type="entry name" value="Znf_RING_CS"/>
</dbReference>
<keyword evidence="4" id="KW-0862">Zinc</keyword>
<dbReference type="InterPro" id="IPR001841">
    <property type="entry name" value="Znf_RING"/>
</dbReference>
<feature type="domain" description="B box-type" evidence="8">
    <location>
        <begin position="149"/>
        <end position="189"/>
    </location>
</feature>
<keyword evidence="1" id="KW-0399">Innate immunity</keyword>
<dbReference type="CDD" id="cd13733">
    <property type="entry name" value="SPRY_PRY_C-I_1"/>
    <property type="match status" value="1"/>
</dbReference>
<dbReference type="InterPro" id="IPR013083">
    <property type="entry name" value="Znf_RING/FYVE/PHD"/>
</dbReference>
<dbReference type="SUPFAM" id="SSF57845">
    <property type="entry name" value="B-box zinc-binding domain"/>
    <property type="match status" value="1"/>
</dbReference>
<dbReference type="InterPro" id="IPR003879">
    <property type="entry name" value="Butyrophylin_SPRY"/>
</dbReference>
<dbReference type="PROSITE" id="PS50089">
    <property type="entry name" value="ZF_RING_2"/>
    <property type="match status" value="1"/>
</dbReference>
<keyword evidence="5" id="KW-0391">Immunity</keyword>
<keyword evidence="11" id="KW-1185">Reference proteome</keyword>
<dbReference type="InterPro" id="IPR051051">
    <property type="entry name" value="E3_ubiq-ligase_TRIM/RNF"/>
</dbReference>
<dbReference type="Gene3D" id="4.10.830.40">
    <property type="match status" value="1"/>
</dbReference>
<dbReference type="SMART" id="SM00184">
    <property type="entry name" value="RING"/>
    <property type="match status" value="1"/>
</dbReference>
<evidence type="ECO:0000259" key="8">
    <source>
        <dbReference type="PROSITE" id="PS50119"/>
    </source>
</evidence>
<dbReference type="Pfam" id="PF25600">
    <property type="entry name" value="TRIM_CC"/>
    <property type="match status" value="1"/>
</dbReference>
<dbReference type="Pfam" id="PF13445">
    <property type="entry name" value="zf-RING_UBOX"/>
    <property type="match status" value="1"/>
</dbReference>
<dbReference type="EMBL" id="JBBPFD010000020">
    <property type="protein sequence ID" value="KAK7884603.1"/>
    <property type="molecule type" value="Genomic_DNA"/>
</dbReference>
<evidence type="ECO:0000256" key="3">
    <source>
        <dbReference type="ARBA" id="ARBA00022771"/>
    </source>
</evidence>
<dbReference type="Pfam" id="PF00643">
    <property type="entry name" value="zf-B_box"/>
    <property type="match status" value="1"/>
</dbReference>
<dbReference type="Pfam" id="PF00622">
    <property type="entry name" value="SPRY"/>
    <property type="match status" value="1"/>
</dbReference>
<dbReference type="InterPro" id="IPR003877">
    <property type="entry name" value="SPRY_dom"/>
</dbReference>
<dbReference type="PROSITE" id="PS50188">
    <property type="entry name" value="B302_SPRY"/>
    <property type="match status" value="1"/>
</dbReference>
<dbReference type="InterPro" id="IPR043136">
    <property type="entry name" value="B30.2/SPRY_sf"/>
</dbReference>
<evidence type="ECO:0000256" key="2">
    <source>
        <dbReference type="ARBA" id="ARBA00022723"/>
    </source>
</evidence>
<evidence type="ECO:0000313" key="10">
    <source>
        <dbReference type="EMBL" id="KAK7884603.1"/>
    </source>
</evidence>
<evidence type="ECO:0000259" key="9">
    <source>
        <dbReference type="PROSITE" id="PS50188"/>
    </source>
</evidence>
<comment type="caution">
    <text evidence="10">The sequence shown here is derived from an EMBL/GenBank/DDBJ whole genome shotgun (WGS) entry which is preliminary data.</text>
</comment>
<dbReference type="Gene3D" id="3.30.40.10">
    <property type="entry name" value="Zinc/RING finger domain, C3HC4 (zinc finger)"/>
    <property type="match status" value="1"/>
</dbReference>
<dbReference type="GO" id="GO:0005737">
    <property type="term" value="C:cytoplasm"/>
    <property type="evidence" value="ECO:0007669"/>
    <property type="project" value="UniProtKB-ARBA"/>
</dbReference>
<accession>A0AAW0MTS8</accession>
<dbReference type="SUPFAM" id="SSF57850">
    <property type="entry name" value="RING/U-box"/>
    <property type="match status" value="1"/>
</dbReference>
<evidence type="ECO:0000256" key="1">
    <source>
        <dbReference type="ARBA" id="ARBA00022588"/>
    </source>
</evidence>
<evidence type="ECO:0000259" key="7">
    <source>
        <dbReference type="PROSITE" id="PS50089"/>
    </source>
</evidence>
<dbReference type="InterPro" id="IPR027370">
    <property type="entry name" value="Znf-RING_euk"/>
</dbReference>
<protein>
    <submittedName>
        <fullName evidence="10">Uncharacterized protein</fullName>
    </submittedName>
</protein>
<dbReference type="InterPro" id="IPR000315">
    <property type="entry name" value="Znf_B-box"/>
</dbReference>
<evidence type="ECO:0000256" key="6">
    <source>
        <dbReference type="PROSITE-ProRule" id="PRU00024"/>
    </source>
</evidence>
<evidence type="ECO:0000256" key="5">
    <source>
        <dbReference type="ARBA" id="ARBA00022859"/>
    </source>
</evidence>
<feature type="domain" description="RING-type" evidence="7">
    <location>
        <begin position="17"/>
        <end position="57"/>
    </location>
</feature>
<dbReference type="SMART" id="SM00336">
    <property type="entry name" value="BBOX"/>
    <property type="match status" value="1"/>
</dbReference>
<reference evidence="11" key="1">
    <citation type="submission" date="2024-04" db="EMBL/GenBank/DDBJ databases">
        <title>Salinicola lusitanus LLJ914,a marine bacterium isolated from the Okinawa Trough.</title>
        <authorList>
            <person name="Li J."/>
        </authorList>
    </citation>
    <scope>NUCLEOTIDE SEQUENCE [LARGE SCALE GENOMIC DNA]</scope>
</reference>
<evidence type="ECO:0000256" key="4">
    <source>
        <dbReference type="ARBA" id="ARBA00022833"/>
    </source>
</evidence>
<dbReference type="AlphaFoldDB" id="A0AAW0MTS8"/>
<dbReference type="PANTHER" id="PTHR25465">
    <property type="entry name" value="B-BOX DOMAIN CONTAINING"/>
    <property type="match status" value="1"/>
</dbReference>
<dbReference type="SMART" id="SM00449">
    <property type="entry name" value="SPRY"/>
    <property type="match status" value="1"/>
</dbReference>
<dbReference type="GO" id="GO:0045087">
    <property type="term" value="P:innate immune response"/>
    <property type="evidence" value="ECO:0007669"/>
    <property type="project" value="UniProtKB-KW"/>
</dbReference>
<keyword evidence="3 6" id="KW-0863">Zinc-finger</keyword>
<evidence type="ECO:0000313" key="11">
    <source>
        <dbReference type="Proteomes" id="UP001460270"/>
    </source>
</evidence>
<dbReference type="InterPro" id="IPR006574">
    <property type="entry name" value="PRY"/>
</dbReference>
<dbReference type="PROSITE" id="PS50119">
    <property type="entry name" value="ZF_BBOX"/>
    <property type="match status" value="1"/>
</dbReference>
<dbReference type="Gene3D" id="3.30.160.60">
    <property type="entry name" value="Classic Zinc Finger"/>
    <property type="match status" value="1"/>
</dbReference>
<gene>
    <name evidence="10" type="ORF">WMY93_027726</name>
</gene>
<dbReference type="PROSITE" id="PS00518">
    <property type="entry name" value="ZF_RING_1"/>
    <property type="match status" value="1"/>
</dbReference>
<dbReference type="InterPro" id="IPR001870">
    <property type="entry name" value="B30.2/SPRY"/>
</dbReference>
<feature type="domain" description="B30.2/SPRY" evidence="9">
    <location>
        <begin position="339"/>
        <end position="535"/>
    </location>
</feature>
<keyword evidence="2" id="KW-0479">Metal-binding</keyword>
<dbReference type="InterPro" id="IPR058030">
    <property type="entry name" value="TRIM8/14/16/25/29/45/65_CC"/>
</dbReference>
<dbReference type="PRINTS" id="PR01407">
    <property type="entry name" value="BUTYPHLNCDUF"/>
</dbReference>